<dbReference type="KEGG" id="bwh:A9C19_03260"/>
<dbReference type="AlphaFoldDB" id="A0A1L3MNF8"/>
<name>A0A1L3MNF8_9BACI</name>
<keyword evidence="2" id="KW-1185">Reference proteome</keyword>
<accession>A0A1L3MNF8</accession>
<sequence>MDQQKIEEMTQKLLQIEKELRETKQSLLSINKSIDKYDKYSIINVS</sequence>
<proteinExistence type="predicted"/>
<gene>
    <name evidence="1" type="ORF">A9C19_03260</name>
</gene>
<evidence type="ECO:0000313" key="2">
    <source>
        <dbReference type="Proteomes" id="UP000181936"/>
    </source>
</evidence>
<dbReference type="EMBL" id="CP016020">
    <property type="protein sequence ID" value="APH03857.1"/>
    <property type="molecule type" value="Genomic_DNA"/>
</dbReference>
<dbReference type="Pfam" id="PF08181">
    <property type="entry name" value="DegQ"/>
    <property type="match status" value="1"/>
</dbReference>
<dbReference type="GO" id="GO:1900192">
    <property type="term" value="P:positive regulation of single-species biofilm formation"/>
    <property type="evidence" value="ECO:0007669"/>
    <property type="project" value="InterPro"/>
</dbReference>
<reference evidence="1 2" key="1">
    <citation type="journal article" date="2016" name="Sci. Rep.">
        <title>Complete genome sequence and transcriptomic analysis of a novel marine strain Bacillus weihaiensis reveals the mechanism of brown algae degradation.</title>
        <authorList>
            <person name="Zhu Y."/>
            <person name="Chen P."/>
            <person name="Bao Y."/>
            <person name="Men Y."/>
            <person name="Zeng Y."/>
            <person name="Yang J."/>
            <person name="Sun J."/>
            <person name="Sun Y."/>
        </authorList>
    </citation>
    <scope>NUCLEOTIDE SEQUENCE [LARGE SCALE GENOMIC DNA]</scope>
    <source>
        <strain evidence="1 2">Alg07</strain>
    </source>
</reference>
<organism evidence="1 2">
    <name type="scientific">Bacillus weihaiensis</name>
    <dbReference type="NCBI Taxonomy" id="1547283"/>
    <lineage>
        <taxon>Bacteria</taxon>
        <taxon>Bacillati</taxon>
        <taxon>Bacillota</taxon>
        <taxon>Bacilli</taxon>
        <taxon>Bacillales</taxon>
        <taxon>Bacillaceae</taxon>
        <taxon>Bacillus</taxon>
    </lineage>
</organism>
<dbReference type="Proteomes" id="UP000181936">
    <property type="component" value="Chromosome"/>
</dbReference>
<evidence type="ECO:0000313" key="1">
    <source>
        <dbReference type="EMBL" id="APH03857.1"/>
    </source>
</evidence>
<protein>
    <submittedName>
        <fullName evidence="1">Degradation enzyme regulation protein DegQ</fullName>
    </submittedName>
</protein>
<dbReference type="OrthoDB" id="2927104at2"/>
<dbReference type="InterPro" id="IPR012554">
    <property type="entry name" value="DegQ"/>
</dbReference>
<dbReference type="RefSeq" id="WP_072578650.1">
    <property type="nucleotide sequence ID" value="NZ_CP016020.1"/>
</dbReference>
<dbReference type="STRING" id="1547283.A9C19_03260"/>